<reference evidence="2 3" key="1">
    <citation type="submission" date="2019-03" db="EMBL/GenBank/DDBJ databases">
        <title>Characterization of a novel Mycoplasma cynos real-time PCR assay.</title>
        <authorList>
            <person name="Tallmadge R.L."/>
            <person name="Mitchell P.K."/>
            <person name="Goodman L."/>
        </authorList>
    </citation>
    <scope>NUCLEOTIDE SEQUENCE [LARGE SCALE GENOMIC DNA]</scope>
    <source>
        <strain evidence="2 3">1642</strain>
    </source>
</reference>
<dbReference type="PROSITE" id="PS51257">
    <property type="entry name" value="PROKAR_LIPOPROTEIN"/>
    <property type="match status" value="1"/>
</dbReference>
<accession>A0A507SVE1</accession>
<evidence type="ECO:0008006" key="4">
    <source>
        <dbReference type="Google" id="ProtNLM"/>
    </source>
</evidence>
<proteinExistence type="predicted"/>
<gene>
    <name evidence="2" type="ORF">E1I18_00090</name>
</gene>
<protein>
    <recommendedName>
        <fullName evidence="4">Lipoprotein</fullName>
    </recommendedName>
</protein>
<organism evidence="2 3">
    <name type="scientific">Mycoplasmopsis mucosicanis</name>
    <dbReference type="NCBI Taxonomy" id="458208"/>
    <lineage>
        <taxon>Bacteria</taxon>
        <taxon>Bacillati</taxon>
        <taxon>Mycoplasmatota</taxon>
        <taxon>Mycoplasmoidales</taxon>
        <taxon>Metamycoplasmataceae</taxon>
        <taxon>Mycoplasmopsis</taxon>
    </lineage>
</organism>
<dbReference type="EMBL" id="SMDN01000001">
    <property type="protein sequence ID" value="TQC54164.1"/>
    <property type="molecule type" value="Genomic_DNA"/>
</dbReference>
<dbReference type="RefSeq" id="WP_141483576.1">
    <property type="nucleotide sequence ID" value="NZ_SMDN01000001.1"/>
</dbReference>
<dbReference type="Proteomes" id="UP000320801">
    <property type="component" value="Unassembled WGS sequence"/>
</dbReference>
<sequence length="193" mass="22324">MKKLSLLASVFAFSPVVMTASCFLDGTFVEKEGEWRLNELEGLENYKSIKPGSVHIEYKNQTSQEFRHKTLLPKIKDIETEIENTGASKDLVNKINNFIKRNFVIKLTALRPHKGWDTKNSYSHIHEEQLNDISKPSTKVLAFQMLLTTQPKIVFGYENGKLYFEASFASKNVDQDNTSKPQYYFKQMFEIEI</sequence>
<keyword evidence="1" id="KW-0732">Signal</keyword>
<keyword evidence="3" id="KW-1185">Reference proteome</keyword>
<dbReference type="OrthoDB" id="398855at2"/>
<evidence type="ECO:0000256" key="1">
    <source>
        <dbReference type="SAM" id="SignalP"/>
    </source>
</evidence>
<name>A0A507SVE1_9BACT</name>
<evidence type="ECO:0000313" key="3">
    <source>
        <dbReference type="Proteomes" id="UP000320801"/>
    </source>
</evidence>
<comment type="caution">
    <text evidence="2">The sequence shown here is derived from an EMBL/GenBank/DDBJ whole genome shotgun (WGS) entry which is preliminary data.</text>
</comment>
<evidence type="ECO:0000313" key="2">
    <source>
        <dbReference type="EMBL" id="TQC54164.1"/>
    </source>
</evidence>
<dbReference type="AlphaFoldDB" id="A0A507SVE1"/>
<feature type="signal peptide" evidence="1">
    <location>
        <begin position="1"/>
        <end position="19"/>
    </location>
</feature>
<feature type="chain" id="PRO_5021452063" description="Lipoprotein" evidence="1">
    <location>
        <begin position="20"/>
        <end position="193"/>
    </location>
</feature>